<dbReference type="Proteomes" id="UP000027980">
    <property type="component" value="Chromosome"/>
</dbReference>
<dbReference type="SUPFAM" id="SSF56300">
    <property type="entry name" value="Metallo-dependent phosphatases"/>
    <property type="match status" value="1"/>
</dbReference>
<dbReference type="PIRSF" id="PIRSF033091">
    <property type="entry name" value="Pesterase_YhaO"/>
    <property type="match status" value="1"/>
</dbReference>
<evidence type="ECO:0000259" key="2">
    <source>
        <dbReference type="Pfam" id="PF00149"/>
    </source>
</evidence>
<evidence type="ECO:0000313" key="3">
    <source>
        <dbReference type="EMBL" id="AIF66012.1"/>
    </source>
</evidence>
<dbReference type="PANTHER" id="PTHR30337">
    <property type="entry name" value="COMPONENT OF ATP-DEPENDENT DSDNA EXONUCLEASE"/>
    <property type="match status" value="1"/>
</dbReference>
<dbReference type="KEGG" id="tap:GZ22_04775"/>
<dbReference type="CDD" id="cd00840">
    <property type="entry name" value="MPP_Mre11_N"/>
    <property type="match status" value="1"/>
</dbReference>
<dbReference type="PANTHER" id="PTHR30337:SF7">
    <property type="entry name" value="PHOSPHOESTERASE"/>
    <property type="match status" value="1"/>
</dbReference>
<evidence type="ECO:0000313" key="4">
    <source>
        <dbReference type="Proteomes" id="UP000027980"/>
    </source>
</evidence>
<dbReference type="RefSeq" id="WP_038559208.1">
    <property type="nucleotide sequence ID" value="NZ_CP008876.1"/>
</dbReference>
<keyword evidence="1" id="KW-0378">Hydrolase</keyword>
<dbReference type="InterPro" id="IPR014576">
    <property type="entry name" value="Pesterase_YhaO"/>
</dbReference>
<gene>
    <name evidence="3" type="ORF">GZ22_04775</name>
</gene>
<name>A0A075LJA8_9BACI</name>
<sequence>MPPKLTFIHAADLHLDSLMEGLTAAHPAMKSRLQDSTFQSLKQLVQCAITNKVDFVLLAGDIFDSNRQSLKALVALREACKELQKHSIDVYMQYGNHDFTGKKPMMKYPNNVHIFQSEKVETFFYEKNGEPVAAIHGFSYTTRHIRSRKALEYESKGDGIYQIGMLHASLGTGSAADIYAPFSLDELRQAGFDYWALGHIHKREVLSDQPPIVYSGNIQGRHRKESGEKGCYLVELEGQSCAMTFLPLQDIRFETVDVEVKEGTALYDLEQDVLNSCMNWEDAFGEAVLHIIFHGPAHLLMRWNQEERLEELLEIVNEQQQSLGSQLILAGFSVQATLDMKEELLLERNDFTAALYTTTYSANDMTHSLEELMGNRQFRKIKQSYSEEELQEMLEEAKQLLLQTLLEVE</sequence>
<dbReference type="EMBL" id="CP008876">
    <property type="protein sequence ID" value="AIF66012.1"/>
    <property type="molecule type" value="Genomic_DNA"/>
</dbReference>
<dbReference type="GeneID" id="34221677"/>
<dbReference type="AlphaFoldDB" id="A0A075LJA8"/>
<proteinExistence type="predicted"/>
<organism evidence="3 4">
    <name type="scientific">Terribacillus saccharophilus</name>
    <dbReference type="NCBI Taxonomy" id="361277"/>
    <lineage>
        <taxon>Bacteria</taxon>
        <taxon>Bacillati</taxon>
        <taxon>Bacillota</taxon>
        <taxon>Bacilli</taxon>
        <taxon>Bacillales</taxon>
        <taxon>Bacillaceae</taxon>
        <taxon>Terribacillus</taxon>
    </lineage>
</organism>
<dbReference type="OrthoDB" id="9773856at2"/>
<feature type="domain" description="Calcineurin-like phosphoesterase" evidence="2">
    <location>
        <begin position="6"/>
        <end position="202"/>
    </location>
</feature>
<dbReference type="InterPro" id="IPR004843">
    <property type="entry name" value="Calcineurin-like_PHP"/>
</dbReference>
<evidence type="ECO:0000256" key="1">
    <source>
        <dbReference type="ARBA" id="ARBA00022801"/>
    </source>
</evidence>
<dbReference type="Gene3D" id="3.60.21.10">
    <property type="match status" value="1"/>
</dbReference>
<dbReference type="InterPro" id="IPR029052">
    <property type="entry name" value="Metallo-depent_PP-like"/>
</dbReference>
<reference evidence="3 4" key="1">
    <citation type="submission" date="2014-07" db="EMBL/GenBank/DDBJ databases">
        <title>Complete genome sequence of a moderately halophilic bacterium Terribacillus aidingensis MP602, isolated from Cryptomeria fortunei in Tianmu mountain in China.</title>
        <authorList>
            <person name="Wang Y."/>
            <person name="Lu P."/>
            <person name="Zhang L."/>
        </authorList>
    </citation>
    <scope>NUCLEOTIDE SEQUENCE [LARGE SCALE GENOMIC DNA]</scope>
    <source>
        <strain evidence="3 4">MP602</strain>
    </source>
</reference>
<dbReference type="HOGENOM" id="CLU_026621_4_0_9"/>
<accession>A0A075LJA8</accession>
<dbReference type="GO" id="GO:0016787">
    <property type="term" value="F:hydrolase activity"/>
    <property type="evidence" value="ECO:0007669"/>
    <property type="project" value="UniProtKB-KW"/>
</dbReference>
<dbReference type="InterPro" id="IPR041796">
    <property type="entry name" value="Mre11_N"/>
</dbReference>
<protein>
    <recommendedName>
        <fullName evidence="2">Calcineurin-like phosphoesterase domain-containing protein</fullName>
    </recommendedName>
</protein>
<dbReference type="Pfam" id="PF00149">
    <property type="entry name" value="Metallophos"/>
    <property type="match status" value="1"/>
</dbReference>
<dbReference type="InterPro" id="IPR050535">
    <property type="entry name" value="DNA_Repair-Maintenance_Comp"/>
</dbReference>